<accession>A0A975HKI4</accession>
<evidence type="ECO:0000256" key="1">
    <source>
        <dbReference type="ARBA" id="ARBA00010577"/>
    </source>
</evidence>
<dbReference type="InterPro" id="IPR025965">
    <property type="entry name" value="FlgD/Vpr_Ig-like"/>
</dbReference>
<dbReference type="InterPro" id="IPR005648">
    <property type="entry name" value="FlgD"/>
</dbReference>
<evidence type="ECO:0000259" key="7">
    <source>
        <dbReference type="Pfam" id="PF13861"/>
    </source>
</evidence>
<dbReference type="AlphaFoldDB" id="A0A975HKI4"/>
<name>A0A975HKI4_9GAMM</name>
<keyword evidence="8" id="KW-0282">Flagellum</keyword>
<keyword evidence="8" id="KW-0969">Cilium</keyword>
<dbReference type="Pfam" id="PF03963">
    <property type="entry name" value="FlgD"/>
    <property type="match status" value="1"/>
</dbReference>
<protein>
    <recommendedName>
        <fullName evidence="2 5">Basal-body rod modification protein FlgD</fullName>
    </recommendedName>
</protein>
<reference evidence="8" key="1">
    <citation type="submission" date="2021-03" db="EMBL/GenBank/DDBJ databases">
        <title>Complete Genome of Pseudoalteromonas xiamenensis STKMTI.2, a new potential marine bacterium producing anti-Vibrio compounds.</title>
        <authorList>
            <person name="Handayani D.P."/>
            <person name="Isnansetyo A."/>
            <person name="Istiqomah I."/>
            <person name="Jumina J."/>
        </authorList>
    </citation>
    <scope>NUCLEOTIDE SEQUENCE</scope>
    <source>
        <strain evidence="8">STKMTI.2</strain>
    </source>
</reference>
<dbReference type="GO" id="GO:0044781">
    <property type="term" value="P:bacterial-type flagellum organization"/>
    <property type="evidence" value="ECO:0007669"/>
    <property type="project" value="UniProtKB-UniRule"/>
</dbReference>
<keyword evidence="3 5" id="KW-1005">Bacterial flagellum biogenesis</keyword>
<evidence type="ECO:0000256" key="4">
    <source>
        <dbReference type="ARBA" id="ARBA00024746"/>
    </source>
</evidence>
<keyword evidence="9" id="KW-1185">Reference proteome</keyword>
<dbReference type="Pfam" id="PF13861">
    <property type="entry name" value="FLgD_tudor"/>
    <property type="match status" value="1"/>
</dbReference>
<dbReference type="KEGG" id="pxi:J5O05_14285"/>
<dbReference type="Gene3D" id="2.60.40.4070">
    <property type="match status" value="1"/>
</dbReference>
<evidence type="ECO:0000259" key="6">
    <source>
        <dbReference type="Pfam" id="PF13860"/>
    </source>
</evidence>
<gene>
    <name evidence="8" type="primary">flgD</name>
    <name evidence="8" type="ORF">J5O05_14285</name>
</gene>
<evidence type="ECO:0000256" key="3">
    <source>
        <dbReference type="ARBA" id="ARBA00022795"/>
    </source>
</evidence>
<dbReference type="RefSeq" id="WP_208842661.1">
    <property type="nucleotide sequence ID" value="NZ_CP072133.1"/>
</dbReference>
<dbReference type="InterPro" id="IPR025963">
    <property type="entry name" value="FLgD_Tudor"/>
</dbReference>
<evidence type="ECO:0000313" key="8">
    <source>
        <dbReference type="EMBL" id="QTH71019.1"/>
    </source>
</evidence>
<dbReference type="Pfam" id="PF13860">
    <property type="entry name" value="FlgD_ig"/>
    <property type="match status" value="1"/>
</dbReference>
<feature type="domain" description="FlgD Tudor-like" evidence="7">
    <location>
        <begin position="91"/>
        <end position="224"/>
    </location>
</feature>
<comment type="similarity">
    <text evidence="1 5">Belongs to the FlgD family.</text>
</comment>
<sequence>MASSVDSTASSTYMDSLRWQDSKVPTSDKKSDALTQEDFFALLTQQLSFQDPSKPADNDQMIAQMTSFTMAEGISNLNAKFDSLSASMTSNSALQASTLVGKKALMESDTIDLGLDGTGKGSIVVEKPVEQLTMSIYDESGQLVRQIEYGAKSAGAIRFEWDGKDKDGNQVAAGEYKIKAEGNMAGQFTSLPVATFKNIDSVNINGSSGIIVNTSIGAVKLTDIAEISG</sequence>
<evidence type="ECO:0000313" key="9">
    <source>
        <dbReference type="Proteomes" id="UP000664904"/>
    </source>
</evidence>
<dbReference type="Gene3D" id="2.30.30.910">
    <property type="match status" value="1"/>
</dbReference>
<evidence type="ECO:0000256" key="2">
    <source>
        <dbReference type="ARBA" id="ARBA00016013"/>
    </source>
</evidence>
<feature type="domain" description="FlgD/Vpr Ig-like" evidence="6">
    <location>
        <begin position="108"/>
        <end position="183"/>
    </location>
</feature>
<proteinExistence type="inferred from homology"/>
<dbReference type="Proteomes" id="UP000664904">
    <property type="component" value="Chromosome"/>
</dbReference>
<keyword evidence="8" id="KW-0966">Cell projection</keyword>
<dbReference type="EMBL" id="CP072133">
    <property type="protein sequence ID" value="QTH71019.1"/>
    <property type="molecule type" value="Genomic_DNA"/>
</dbReference>
<evidence type="ECO:0000256" key="5">
    <source>
        <dbReference type="RuleBase" id="RU362076"/>
    </source>
</evidence>
<organism evidence="8 9">
    <name type="scientific">Pseudoalteromonas xiamenensis</name>
    <dbReference type="NCBI Taxonomy" id="882626"/>
    <lineage>
        <taxon>Bacteria</taxon>
        <taxon>Pseudomonadati</taxon>
        <taxon>Pseudomonadota</taxon>
        <taxon>Gammaproteobacteria</taxon>
        <taxon>Alteromonadales</taxon>
        <taxon>Pseudoalteromonadaceae</taxon>
        <taxon>Pseudoalteromonas</taxon>
    </lineage>
</organism>
<comment type="function">
    <text evidence="4 5">Required for flagellar hook formation. May act as a scaffolding protein.</text>
</comment>